<accession>A0ABP0TSQ8</accession>
<evidence type="ECO:0000313" key="3">
    <source>
        <dbReference type="Proteomes" id="UP001497512"/>
    </source>
</evidence>
<protein>
    <submittedName>
        <fullName evidence="2">Uncharacterized protein</fullName>
    </submittedName>
</protein>
<gene>
    <name evidence="2" type="ORF">CSSPTR1EN2_LOCUS7225</name>
</gene>
<sequence>MDPQKDLEGGCEAGGNMIRENPIQSNATQPSSKDYVSSLAPSFSPCSAHASLRNKRQLGGGPQLTACSRGGTELSCVGQYRSRLH</sequence>
<proteinExistence type="predicted"/>
<dbReference type="EMBL" id="OZ019906">
    <property type="protein sequence ID" value="CAK9204116.1"/>
    <property type="molecule type" value="Genomic_DNA"/>
</dbReference>
<name>A0ABP0TSQ8_9BRYO</name>
<feature type="compositionally biased region" description="Polar residues" evidence="1">
    <location>
        <begin position="22"/>
        <end position="39"/>
    </location>
</feature>
<evidence type="ECO:0000256" key="1">
    <source>
        <dbReference type="SAM" id="MobiDB-lite"/>
    </source>
</evidence>
<evidence type="ECO:0000313" key="2">
    <source>
        <dbReference type="EMBL" id="CAK9204116.1"/>
    </source>
</evidence>
<feature type="region of interest" description="Disordered" evidence="1">
    <location>
        <begin position="1"/>
        <end position="39"/>
    </location>
</feature>
<reference evidence="2" key="1">
    <citation type="submission" date="2024-02" db="EMBL/GenBank/DDBJ databases">
        <authorList>
            <consortium name="ELIXIR-Norway"/>
            <consortium name="Elixir Norway"/>
        </authorList>
    </citation>
    <scope>NUCLEOTIDE SEQUENCE</scope>
</reference>
<keyword evidence="3" id="KW-1185">Reference proteome</keyword>
<organism evidence="2 3">
    <name type="scientific">Sphagnum troendelagicum</name>
    <dbReference type="NCBI Taxonomy" id="128251"/>
    <lineage>
        <taxon>Eukaryota</taxon>
        <taxon>Viridiplantae</taxon>
        <taxon>Streptophyta</taxon>
        <taxon>Embryophyta</taxon>
        <taxon>Bryophyta</taxon>
        <taxon>Sphagnophytina</taxon>
        <taxon>Sphagnopsida</taxon>
        <taxon>Sphagnales</taxon>
        <taxon>Sphagnaceae</taxon>
        <taxon>Sphagnum</taxon>
    </lineage>
</organism>
<dbReference type="Proteomes" id="UP001497512">
    <property type="component" value="Chromosome 14"/>
</dbReference>